<dbReference type="SUPFAM" id="SSF51556">
    <property type="entry name" value="Metallo-dependent hydrolases"/>
    <property type="match status" value="1"/>
</dbReference>
<dbReference type="Proteomes" id="UP001235133">
    <property type="component" value="Unassembled WGS sequence"/>
</dbReference>
<name>A0ABU0Z806_9MICO</name>
<dbReference type="InterPro" id="IPR011059">
    <property type="entry name" value="Metal-dep_hydrolase_composite"/>
</dbReference>
<dbReference type="PANTHER" id="PTHR22642:SF2">
    <property type="entry name" value="PROTEIN LONG AFTER FAR-RED 3"/>
    <property type="match status" value="1"/>
</dbReference>
<proteinExistence type="predicted"/>
<dbReference type="PANTHER" id="PTHR22642">
    <property type="entry name" value="IMIDAZOLONEPROPIONASE"/>
    <property type="match status" value="1"/>
</dbReference>
<dbReference type="InterPro" id="IPR013108">
    <property type="entry name" value="Amidohydro_3"/>
</dbReference>
<dbReference type="SUPFAM" id="SSF51338">
    <property type="entry name" value="Composite domain of metallo-dependent hydrolases"/>
    <property type="match status" value="1"/>
</dbReference>
<keyword evidence="4" id="KW-1185">Reference proteome</keyword>
<dbReference type="InterPro" id="IPR032466">
    <property type="entry name" value="Metal_Hydrolase"/>
</dbReference>
<dbReference type="EMBL" id="JAVFWO010000005">
    <property type="protein sequence ID" value="MDQ7879631.1"/>
    <property type="molecule type" value="Genomic_DNA"/>
</dbReference>
<feature type="compositionally biased region" description="Low complexity" evidence="1">
    <location>
        <begin position="570"/>
        <end position="583"/>
    </location>
</feature>
<sequence length="611" mass="63859">MAAAVPDDAQTPFADTVFTGGALFSSDLVMAGSREALTGLAVAVRGGRIAAVCGEQAASALIGPDTEVVDLAGALLAPGFQDAHIHPMSGGVELLQCNLTGSENAADALATIARYAAENPDAEWIVGGGWSMDHFPGGAPLRGALDAIVPDRPVLLASRDHHSSWANTAAIRLAGADAATADPADGRIEREADGFPAGTFHEGASDLFATVRPRVSEDLAYAGLLRAQRDLLAQGITGWQDALVGNFPGIAGGLASYRRALAEGTLKAHVVGAQWWERADGIEQLDDMIRLRDEIAELGRGLRFSLTSIKFMVDGVAENHTAAMLEPYRDAHGHDTDNRGLSFIPAEKLTEYAIAADAAGFQLHFHALGDRAVREALDAVEAAAAANGDTDGRHHLAHIQVIDEADVPRFAAVGAVANMQPLWACHEDQMDELTLPFLAESAASRQYPFGDLQRAGARLAGGSDWPVSSADPLAGVHIAVNRVAPLSDAEPLGGEHQRLDLATALAAYTSGTAYVNHRDHDTGYLRAGYLANLVVVDPDPFAVPAEELYACQVASTWIDGERVYAREDAPSVVTTPSPTAPASEGSDLRRPAAAAPVAGPPVAGARVPSRG</sequence>
<feature type="region of interest" description="Disordered" evidence="1">
    <location>
        <begin position="569"/>
        <end position="611"/>
    </location>
</feature>
<dbReference type="Gene3D" id="3.10.310.70">
    <property type="match status" value="1"/>
</dbReference>
<evidence type="ECO:0000313" key="3">
    <source>
        <dbReference type="EMBL" id="MDQ7879631.1"/>
    </source>
</evidence>
<organism evidence="3 4">
    <name type="scientific">Microbacterium psychrotolerans</name>
    <dbReference type="NCBI Taxonomy" id="3068321"/>
    <lineage>
        <taxon>Bacteria</taxon>
        <taxon>Bacillati</taxon>
        <taxon>Actinomycetota</taxon>
        <taxon>Actinomycetes</taxon>
        <taxon>Micrococcales</taxon>
        <taxon>Microbacteriaceae</taxon>
        <taxon>Microbacterium</taxon>
    </lineage>
</organism>
<dbReference type="Pfam" id="PF07969">
    <property type="entry name" value="Amidohydro_3"/>
    <property type="match status" value="1"/>
</dbReference>
<accession>A0ABU0Z806</accession>
<evidence type="ECO:0000259" key="2">
    <source>
        <dbReference type="Pfam" id="PF07969"/>
    </source>
</evidence>
<gene>
    <name evidence="3" type="ORF">Q9R08_16695</name>
</gene>
<dbReference type="Gene3D" id="3.20.20.140">
    <property type="entry name" value="Metal-dependent hydrolases"/>
    <property type="match status" value="1"/>
</dbReference>
<dbReference type="CDD" id="cd01300">
    <property type="entry name" value="YtcJ_like"/>
    <property type="match status" value="1"/>
</dbReference>
<evidence type="ECO:0000256" key="1">
    <source>
        <dbReference type="SAM" id="MobiDB-lite"/>
    </source>
</evidence>
<reference evidence="3 4" key="1">
    <citation type="submission" date="2023-08" db="EMBL/GenBank/DDBJ databases">
        <title>Microbacterium psychrotolerans sp. nov., a psychrotolerant bacterium isolated from soil in Heilongjiang Province, China.</title>
        <authorList>
            <person name="An P."/>
            <person name="Zhao D."/>
            <person name="Xiang H."/>
        </authorList>
    </citation>
    <scope>NUCLEOTIDE SEQUENCE [LARGE SCALE GENOMIC DNA]</scope>
    <source>
        <strain evidence="3 4">QXD-8</strain>
    </source>
</reference>
<feature type="domain" description="Amidohydrolase 3" evidence="2">
    <location>
        <begin position="67"/>
        <end position="564"/>
    </location>
</feature>
<feature type="compositionally biased region" description="Low complexity" evidence="1">
    <location>
        <begin position="591"/>
        <end position="611"/>
    </location>
</feature>
<protein>
    <submittedName>
        <fullName evidence="3">Amidohydrolase</fullName>
    </submittedName>
</protein>
<evidence type="ECO:0000313" key="4">
    <source>
        <dbReference type="Proteomes" id="UP001235133"/>
    </source>
</evidence>
<dbReference type="Gene3D" id="2.30.40.10">
    <property type="entry name" value="Urease, subunit C, domain 1"/>
    <property type="match status" value="1"/>
</dbReference>
<dbReference type="InterPro" id="IPR033932">
    <property type="entry name" value="YtcJ-like"/>
</dbReference>
<comment type="caution">
    <text evidence="3">The sequence shown here is derived from an EMBL/GenBank/DDBJ whole genome shotgun (WGS) entry which is preliminary data.</text>
</comment>